<evidence type="ECO:0000313" key="8">
    <source>
        <dbReference type="EMBL" id="MBB2987752.1"/>
    </source>
</evidence>
<feature type="region of interest" description="Disordered" evidence="6">
    <location>
        <begin position="1"/>
        <end position="22"/>
    </location>
</feature>
<dbReference type="GO" id="GO:0046872">
    <property type="term" value="F:metal ion binding"/>
    <property type="evidence" value="ECO:0007669"/>
    <property type="project" value="UniProtKB-KW"/>
</dbReference>
<dbReference type="PRINTS" id="PR00162">
    <property type="entry name" value="RIESKE"/>
</dbReference>
<protein>
    <submittedName>
        <fullName evidence="8">Rieske Fe-S protein</fullName>
    </submittedName>
</protein>
<keyword evidence="1" id="KW-0001">2Fe-2S</keyword>
<keyword evidence="5" id="KW-1015">Disulfide bond</keyword>
<keyword evidence="4" id="KW-0411">Iron-sulfur</keyword>
<dbReference type="InterPro" id="IPR017941">
    <property type="entry name" value="Rieske_2Fe-2S"/>
</dbReference>
<keyword evidence="3" id="KW-0408">Iron</keyword>
<evidence type="ECO:0000256" key="2">
    <source>
        <dbReference type="ARBA" id="ARBA00022723"/>
    </source>
</evidence>
<evidence type="ECO:0000256" key="6">
    <source>
        <dbReference type="SAM" id="MobiDB-lite"/>
    </source>
</evidence>
<dbReference type="AlphaFoldDB" id="A0A839Q3N7"/>
<evidence type="ECO:0000259" key="7">
    <source>
        <dbReference type="PROSITE" id="PS51296"/>
    </source>
</evidence>
<evidence type="ECO:0000313" key="9">
    <source>
        <dbReference type="Proteomes" id="UP000590811"/>
    </source>
</evidence>
<sequence>MTHPQPDPTNPAARPTVDAVPETVSPALAARLTDRRNVLRVATVVAGAGALAACSSPPVQPEAGQAAGGASSAPSSSTSASTPAETSTSTSSAASSSSAAGGTATSEVPVGGGTIYTDTKTVVTQPTAGTFKAFDTTCPHQGCPVTKVADGRIDCPCHGSQFDISTGDRVAGPAPKGLTPKQITVTGDTFTVA</sequence>
<feature type="region of interest" description="Disordered" evidence="6">
    <location>
        <begin position="54"/>
        <end position="115"/>
    </location>
</feature>
<dbReference type="Gene3D" id="2.102.10.10">
    <property type="entry name" value="Rieske [2Fe-2S] iron-sulphur domain"/>
    <property type="match status" value="1"/>
</dbReference>
<evidence type="ECO:0000256" key="4">
    <source>
        <dbReference type="ARBA" id="ARBA00023014"/>
    </source>
</evidence>
<accession>A0A839Q3N7</accession>
<evidence type="ECO:0000256" key="5">
    <source>
        <dbReference type="ARBA" id="ARBA00023157"/>
    </source>
</evidence>
<dbReference type="Proteomes" id="UP000590811">
    <property type="component" value="Unassembled WGS sequence"/>
</dbReference>
<dbReference type="SUPFAM" id="SSF50022">
    <property type="entry name" value="ISP domain"/>
    <property type="match status" value="1"/>
</dbReference>
<name>A0A839Q3N7_9MICO</name>
<dbReference type="PROSITE" id="PS51318">
    <property type="entry name" value="TAT"/>
    <property type="match status" value="1"/>
</dbReference>
<dbReference type="InterPro" id="IPR006311">
    <property type="entry name" value="TAT_signal"/>
</dbReference>
<dbReference type="FunFam" id="2.102.10.10:FF:000016">
    <property type="entry name" value="Nitrite reductase/ring-hydroxylating ferredoxin subunit"/>
    <property type="match status" value="1"/>
</dbReference>
<organism evidence="8 9">
    <name type="scientific">Terracoccus luteus</name>
    <dbReference type="NCBI Taxonomy" id="53356"/>
    <lineage>
        <taxon>Bacteria</taxon>
        <taxon>Bacillati</taxon>
        <taxon>Actinomycetota</taxon>
        <taxon>Actinomycetes</taxon>
        <taxon>Micrococcales</taxon>
        <taxon>Intrasporangiaceae</taxon>
        <taxon>Terracoccus</taxon>
    </lineage>
</organism>
<comment type="caution">
    <text evidence="8">The sequence shown here is derived from an EMBL/GenBank/DDBJ whole genome shotgun (WGS) entry which is preliminary data.</text>
</comment>
<dbReference type="EMBL" id="JACHVT010000006">
    <property type="protein sequence ID" value="MBB2987752.1"/>
    <property type="molecule type" value="Genomic_DNA"/>
</dbReference>
<dbReference type="GO" id="GO:0004497">
    <property type="term" value="F:monooxygenase activity"/>
    <property type="evidence" value="ECO:0007669"/>
    <property type="project" value="UniProtKB-ARBA"/>
</dbReference>
<evidence type="ECO:0000256" key="3">
    <source>
        <dbReference type="ARBA" id="ARBA00023004"/>
    </source>
</evidence>
<dbReference type="GO" id="GO:0016705">
    <property type="term" value="F:oxidoreductase activity, acting on paired donors, with incorporation or reduction of molecular oxygen"/>
    <property type="evidence" value="ECO:0007669"/>
    <property type="project" value="UniProtKB-ARBA"/>
</dbReference>
<feature type="domain" description="Rieske" evidence="7">
    <location>
        <begin position="100"/>
        <end position="192"/>
    </location>
</feature>
<dbReference type="Pfam" id="PF00355">
    <property type="entry name" value="Rieske"/>
    <property type="match status" value="1"/>
</dbReference>
<dbReference type="RefSeq" id="WP_184510835.1">
    <property type="nucleotide sequence ID" value="NZ_JACHVT010000006.1"/>
</dbReference>
<dbReference type="CDD" id="cd03467">
    <property type="entry name" value="Rieske"/>
    <property type="match status" value="1"/>
</dbReference>
<dbReference type="GO" id="GO:0016020">
    <property type="term" value="C:membrane"/>
    <property type="evidence" value="ECO:0007669"/>
    <property type="project" value="InterPro"/>
</dbReference>
<keyword evidence="2" id="KW-0479">Metal-binding</keyword>
<reference evidence="8 9" key="1">
    <citation type="submission" date="2020-08" db="EMBL/GenBank/DDBJ databases">
        <title>Genomic Encyclopedia of Type Strains, Phase IV (KMG-V): Genome sequencing to study the core and pangenomes of soil and plant-associated prokaryotes.</title>
        <authorList>
            <person name="Whitman W."/>
        </authorList>
    </citation>
    <scope>NUCLEOTIDE SEQUENCE [LARGE SCALE GENOMIC DNA]</scope>
    <source>
        <strain evidence="8 9">B3ACCR2</strain>
    </source>
</reference>
<proteinExistence type="predicted"/>
<evidence type="ECO:0000256" key="1">
    <source>
        <dbReference type="ARBA" id="ARBA00022714"/>
    </source>
</evidence>
<dbReference type="InterPro" id="IPR005805">
    <property type="entry name" value="Rieske_Fe-S_prot_C"/>
</dbReference>
<gene>
    <name evidence="8" type="ORF">FHW14_002938</name>
</gene>
<dbReference type="GO" id="GO:0051537">
    <property type="term" value="F:2 iron, 2 sulfur cluster binding"/>
    <property type="evidence" value="ECO:0007669"/>
    <property type="project" value="UniProtKB-KW"/>
</dbReference>
<dbReference type="InterPro" id="IPR036922">
    <property type="entry name" value="Rieske_2Fe-2S_sf"/>
</dbReference>
<feature type="compositionally biased region" description="Low complexity" evidence="6">
    <location>
        <begin position="68"/>
        <end position="107"/>
    </location>
</feature>
<dbReference type="PROSITE" id="PS51296">
    <property type="entry name" value="RIESKE"/>
    <property type="match status" value="1"/>
</dbReference>